<evidence type="ECO:0000256" key="10">
    <source>
        <dbReference type="ARBA" id="ARBA00022840"/>
    </source>
</evidence>
<dbReference type="SUPFAM" id="SSF47384">
    <property type="entry name" value="Homodimeric domain of signal transducing histidine kinase"/>
    <property type="match status" value="1"/>
</dbReference>
<dbReference type="PROSITE" id="PS50885">
    <property type="entry name" value="HAMP"/>
    <property type="match status" value="1"/>
</dbReference>
<dbReference type="InterPro" id="IPR004358">
    <property type="entry name" value="Sig_transdc_His_kin-like_C"/>
</dbReference>
<dbReference type="InterPro" id="IPR036097">
    <property type="entry name" value="HisK_dim/P_sf"/>
</dbReference>
<keyword evidence="13 14" id="KW-0472">Membrane</keyword>
<dbReference type="SMART" id="SM00387">
    <property type="entry name" value="HATPase_c"/>
    <property type="match status" value="1"/>
</dbReference>
<dbReference type="InterPro" id="IPR003594">
    <property type="entry name" value="HATPase_dom"/>
</dbReference>
<evidence type="ECO:0000256" key="5">
    <source>
        <dbReference type="ARBA" id="ARBA00022553"/>
    </source>
</evidence>
<dbReference type="Pfam" id="PF02518">
    <property type="entry name" value="HATPase_c"/>
    <property type="match status" value="1"/>
</dbReference>
<evidence type="ECO:0000256" key="2">
    <source>
        <dbReference type="ARBA" id="ARBA00004651"/>
    </source>
</evidence>
<dbReference type="InterPro" id="IPR050398">
    <property type="entry name" value="HssS/ArlS-like"/>
</dbReference>
<accession>A0A9D0Z6Y4</accession>
<dbReference type="Pfam" id="PF00672">
    <property type="entry name" value="HAMP"/>
    <property type="match status" value="1"/>
</dbReference>
<keyword evidence="10" id="KW-0067">ATP-binding</keyword>
<reference evidence="17" key="2">
    <citation type="journal article" date="2021" name="PeerJ">
        <title>Extensive microbial diversity within the chicken gut microbiome revealed by metagenomics and culture.</title>
        <authorList>
            <person name="Gilroy R."/>
            <person name="Ravi A."/>
            <person name="Getino M."/>
            <person name="Pursley I."/>
            <person name="Horton D.L."/>
            <person name="Alikhan N.F."/>
            <person name="Baker D."/>
            <person name="Gharbi K."/>
            <person name="Hall N."/>
            <person name="Watson M."/>
            <person name="Adriaenssens E.M."/>
            <person name="Foster-Nyarko E."/>
            <person name="Jarju S."/>
            <person name="Secka A."/>
            <person name="Antonio M."/>
            <person name="Oren A."/>
            <person name="Chaudhuri R.R."/>
            <person name="La Ragione R."/>
            <person name="Hildebrand F."/>
            <person name="Pallen M.J."/>
        </authorList>
    </citation>
    <scope>NUCLEOTIDE SEQUENCE</scope>
    <source>
        <strain evidence="17">ChiSjej2B20-13462</strain>
    </source>
</reference>
<comment type="catalytic activity">
    <reaction evidence="1">
        <text>ATP + protein L-histidine = ADP + protein N-phospho-L-histidine.</text>
        <dbReference type="EC" id="2.7.13.3"/>
    </reaction>
</comment>
<evidence type="ECO:0000313" key="17">
    <source>
        <dbReference type="EMBL" id="HIQ70346.1"/>
    </source>
</evidence>
<evidence type="ECO:0000256" key="3">
    <source>
        <dbReference type="ARBA" id="ARBA00012438"/>
    </source>
</evidence>
<dbReference type="PROSITE" id="PS50109">
    <property type="entry name" value="HIS_KIN"/>
    <property type="match status" value="1"/>
</dbReference>
<dbReference type="PRINTS" id="PR00344">
    <property type="entry name" value="BCTRLSENSOR"/>
</dbReference>
<dbReference type="AlphaFoldDB" id="A0A9D0Z6Y4"/>
<dbReference type="FunFam" id="1.10.287.130:FF:000001">
    <property type="entry name" value="Two-component sensor histidine kinase"/>
    <property type="match status" value="1"/>
</dbReference>
<dbReference type="InterPro" id="IPR003660">
    <property type="entry name" value="HAMP_dom"/>
</dbReference>
<evidence type="ECO:0000313" key="18">
    <source>
        <dbReference type="Proteomes" id="UP000886874"/>
    </source>
</evidence>
<keyword evidence="9 17" id="KW-0418">Kinase</keyword>
<proteinExistence type="predicted"/>
<evidence type="ECO:0000259" key="15">
    <source>
        <dbReference type="PROSITE" id="PS50109"/>
    </source>
</evidence>
<organism evidence="17 18">
    <name type="scientific">Candidatus Avoscillospira stercorigallinarum</name>
    <dbReference type="NCBI Taxonomy" id="2840708"/>
    <lineage>
        <taxon>Bacteria</taxon>
        <taxon>Bacillati</taxon>
        <taxon>Bacillota</taxon>
        <taxon>Clostridia</taxon>
        <taxon>Eubacteriales</taxon>
        <taxon>Oscillospiraceae</taxon>
        <taxon>Oscillospiraceae incertae sedis</taxon>
        <taxon>Candidatus Avoscillospira</taxon>
    </lineage>
</organism>
<sequence length="474" mass="52602">MKTFRKITGIERRWIFNNVILVIALVVSFVVIFSVSFSVYCYSNLRVGLREKAKTTTDFFANYISQSYNEYYQSCIRFAQTFEEKNTLELQFISTSGKIVASSYGQWAGEAPKTADVAEAIATREMADFQGRNPSTGERIMAVSSPMLYVNGEVIGVLRYVTSLKNVDRQIAMAVGLAVLVGVLFIAFVLYSSRFFIRSILAPVSEITATAKRIAAGSYGAKIQKHLDDEIGELAETINDMSAKIAQSEKMQAEFISSVSHELRTPLTAITGWGETILSGDHIDPVETRRGMVIILREARRLTSMVEELLEFTRMQDGRFTLNMEDADLRAEFEDTVFMYGSRLQQEGIELEYEESDEEIPEIPCDVSRMRQVFLNILDNAAKHGGEGKKITASIHHESGQVVVRIRDFGPGIPEDELPHVKMKFYKGSSKARGNGIGLAVCEEIVTMHGGSLTLENAPGGGTLVTISLPSGEE</sequence>
<dbReference type="GO" id="GO:0000155">
    <property type="term" value="F:phosphorelay sensor kinase activity"/>
    <property type="evidence" value="ECO:0007669"/>
    <property type="project" value="InterPro"/>
</dbReference>
<feature type="domain" description="HAMP" evidence="16">
    <location>
        <begin position="198"/>
        <end position="250"/>
    </location>
</feature>
<dbReference type="PANTHER" id="PTHR45528">
    <property type="entry name" value="SENSOR HISTIDINE KINASE CPXA"/>
    <property type="match status" value="1"/>
</dbReference>
<evidence type="ECO:0000256" key="4">
    <source>
        <dbReference type="ARBA" id="ARBA00022475"/>
    </source>
</evidence>
<dbReference type="PANTHER" id="PTHR45528:SF1">
    <property type="entry name" value="SENSOR HISTIDINE KINASE CPXA"/>
    <property type="match status" value="1"/>
</dbReference>
<name>A0A9D0Z6Y4_9FIRM</name>
<evidence type="ECO:0000256" key="14">
    <source>
        <dbReference type="SAM" id="Phobius"/>
    </source>
</evidence>
<dbReference type="CDD" id="cd06225">
    <property type="entry name" value="HAMP"/>
    <property type="match status" value="1"/>
</dbReference>
<dbReference type="SMART" id="SM00388">
    <property type="entry name" value="HisKA"/>
    <property type="match status" value="1"/>
</dbReference>
<keyword evidence="8" id="KW-0547">Nucleotide-binding</keyword>
<keyword evidence="11 14" id="KW-1133">Transmembrane helix</keyword>
<keyword evidence="7 14" id="KW-0812">Transmembrane</keyword>
<evidence type="ECO:0000256" key="7">
    <source>
        <dbReference type="ARBA" id="ARBA00022692"/>
    </source>
</evidence>
<dbReference type="InterPro" id="IPR036890">
    <property type="entry name" value="HATPase_C_sf"/>
</dbReference>
<dbReference type="Proteomes" id="UP000886874">
    <property type="component" value="Unassembled WGS sequence"/>
</dbReference>
<evidence type="ECO:0000256" key="11">
    <source>
        <dbReference type="ARBA" id="ARBA00022989"/>
    </source>
</evidence>
<dbReference type="SUPFAM" id="SSF55874">
    <property type="entry name" value="ATPase domain of HSP90 chaperone/DNA topoisomerase II/histidine kinase"/>
    <property type="match status" value="1"/>
</dbReference>
<feature type="transmembrane region" description="Helical" evidence="14">
    <location>
        <begin position="171"/>
        <end position="191"/>
    </location>
</feature>
<keyword evidence="12" id="KW-0902">Two-component regulatory system</keyword>
<evidence type="ECO:0000256" key="9">
    <source>
        <dbReference type="ARBA" id="ARBA00022777"/>
    </source>
</evidence>
<dbReference type="Gene3D" id="1.10.8.500">
    <property type="entry name" value="HAMP domain in histidine kinase"/>
    <property type="match status" value="1"/>
</dbReference>
<dbReference type="EMBL" id="DVFN01000120">
    <property type="protein sequence ID" value="HIQ70346.1"/>
    <property type="molecule type" value="Genomic_DNA"/>
</dbReference>
<feature type="domain" description="Histidine kinase" evidence="15">
    <location>
        <begin position="258"/>
        <end position="473"/>
    </location>
</feature>
<dbReference type="SMART" id="SM00304">
    <property type="entry name" value="HAMP"/>
    <property type="match status" value="1"/>
</dbReference>
<dbReference type="SUPFAM" id="SSF158472">
    <property type="entry name" value="HAMP domain-like"/>
    <property type="match status" value="1"/>
</dbReference>
<evidence type="ECO:0000259" key="16">
    <source>
        <dbReference type="PROSITE" id="PS50885"/>
    </source>
</evidence>
<dbReference type="EC" id="2.7.13.3" evidence="3"/>
<dbReference type="Gene3D" id="1.10.287.130">
    <property type="match status" value="1"/>
</dbReference>
<comment type="subcellular location">
    <subcellularLocation>
        <location evidence="2">Cell membrane</location>
        <topology evidence="2">Multi-pass membrane protein</topology>
    </subcellularLocation>
</comment>
<dbReference type="Gene3D" id="3.30.565.10">
    <property type="entry name" value="Histidine kinase-like ATPase, C-terminal domain"/>
    <property type="match status" value="1"/>
</dbReference>
<protein>
    <recommendedName>
        <fullName evidence="3">histidine kinase</fullName>
        <ecNumber evidence="3">2.7.13.3</ecNumber>
    </recommendedName>
</protein>
<keyword evidence="5" id="KW-0597">Phosphoprotein</keyword>
<dbReference type="InterPro" id="IPR003661">
    <property type="entry name" value="HisK_dim/P_dom"/>
</dbReference>
<comment type="caution">
    <text evidence="17">The sequence shown here is derived from an EMBL/GenBank/DDBJ whole genome shotgun (WGS) entry which is preliminary data.</text>
</comment>
<keyword evidence="4" id="KW-1003">Cell membrane</keyword>
<reference evidence="17" key="1">
    <citation type="submission" date="2020-10" db="EMBL/GenBank/DDBJ databases">
        <authorList>
            <person name="Gilroy R."/>
        </authorList>
    </citation>
    <scope>NUCLEOTIDE SEQUENCE</scope>
    <source>
        <strain evidence="17">ChiSjej2B20-13462</strain>
    </source>
</reference>
<evidence type="ECO:0000256" key="1">
    <source>
        <dbReference type="ARBA" id="ARBA00000085"/>
    </source>
</evidence>
<dbReference type="CDD" id="cd00075">
    <property type="entry name" value="HATPase"/>
    <property type="match status" value="1"/>
</dbReference>
<dbReference type="GO" id="GO:0005886">
    <property type="term" value="C:plasma membrane"/>
    <property type="evidence" value="ECO:0007669"/>
    <property type="project" value="UniProtKB-SubCell"/>
</dbReference>
<dbReference type="Pfam" id="PF00512">
    <property type="entry name" value="HisKA"/>
    <property type="match status" value="1"/>
</dbReference>
<gene>
    <name evidence="17" type="ORF">IAA67_08460</name>
</gene>
<feature type="transmembrane region" description="Helical" evidence="14">
    <location>
        <begin position="20"/>
        <end position="42"/>
    </location>
</feature>
<keyword evidence="6" id="KW-0808">Transferase</keyword>
<dbReference type="CDD" id="cd00082">
    <property type="entry name" value="HisKA"/>
    <property type="match status" value="1"/>
</dbReference>
<evidence type="ECO:0000256" key="6">
    <source>
        <dbReference type="ARBA" id="ARBA00022679"/>
    </source>
</evidence>
<evidence type="ECO:0000256" key="12">
    <source>
        <dbReference type="ARBA" id="ARBA00023012"/>
    </source>
</evidence>
<evidence type="ECO:0000256" key="8">
    <source>
        <dbReference type="ARBA" id="ARBA00022741"/>
    </source>
</evidence>
<dbReference type="GO" id="GO:0005524">
    <property type="term" value="F:ATP binding"/>
    <property type="evidence" value="ECO:0007669"/>
    <property type="project" value="UniProtKB-KW"/>
</dbReference>
<dbReference type="Gene3D" id="3.30.450.20">
    <property type="entry name" value="PAS domain"/>
    <property type="match status" value="1"/>
</dbReference>
<evidence type="ECO:0000256" key="13">
    <source>
        <dbReference type="ARBA" id="ARBA00023136"/>
    </source>
</evidence>
<dbReference type="InterPro" id="IPR005467">
    <property type="entry name" value="His_kinase_dom"/>
</dbReference>